<comment type="caution">
    <text evidence="6">The sequence shown here is derived from an EMBL/GenBank/DDBJ whole genome shotgun (WGS) entry which is preliminary data.</text>
</comment>
<dbReference type="PRINTS" id="PR00039">
    <property type="entry name" value="HTHLYSR"/>
</dbReference>
<accession>A0A0R1J3E8</accession>
<dbReference type="RefSeq" id="WP_057763703.1">
    <property type="nucleotide sequence ID" value="NZ_AZDG01000001.1"/>
</dbReference>
<dbReference type="SUPFAM" id="SSF53850">
    <property type="entry name" value="Periplasmic binding protein-like II"/>
    <property type="match status" value="1"/>
</dbReference>
<keyword evidence="4" id="KW-0804">Transcription</keyword>
<keyword evidence="3" id="KW-0238">DNA-binding</keyword>
<dbReference type="AlphaFoldDB" id="A0A0R1J3E8"/>
<dbReference type="InterPro" id="IPR036388">
    <property type="entry name" value="WH-like_DNA-bd_sf"/>
</dbReference>
<keyword evidence="7" id="KW-1185">Reference proteome</keyword>
<evidence type="ECO:0000256" key="4">
    <source>
        <dbReference type="ARBA" id="ARBA00023163"/>
    </source>
</evidence>
<sequence length="294" mass="33629">MDTNIQKYIAFIETVDLGSFTKAADKLNYSQSGISRMINDLEKEWNVSLIERNNSGLTLTSDGKFLYSYIKNLDNSYLKLASAVDNLNGLQSGTIRIGTFSSVATHWLPKIITAFKNDYPKIDFELLLGDYHEIENWISTGRVDLGFVKSPTLDKFDTIEIESDPLMAILPQNHPTKHLEIFPIEDFDNSNFILLDKNGNSDISNFLSKNKIHQNINFITWDDYAIMSMVENNLGISILPKLILQRNPYNILVKPLSIPFDRKIILAMKNKQTLSLASKKFLNYLTYRSKKEDL</sequence>
<organism evidence="6 7">
    <name type="scientific">Companilactobacillus tucceti DSM 20183</name>
    <dbReference type="NCBI Taxonomy" id="1423811"/>
    <lineage>
        <taxon>Bacteria</taxon>
        <taxon>Bacillati</taxon>
        <taxon>Bacillota</taxon>
        <taxon>Bacilli</taxon>
        <taxon>Lactobacillales</taxon>
        <taxon>Lactobacillaceae</taxon>
        <taxon>Companilactobacillus</taxon>
    </lineage>
</organism>
<protein>
    <submittedName>
        <fullName evidence="6">LysR family transcriptional regulator</fullName>
    </submittedName>
</protein>
<dbReference type="CDD" id="cd05466">
    <property type="entry name" value="PBP2_LTTR_substrate"/>
    <property type="match status" value="1"/>
</dbReference>
<proteinExistence type="inferred from homology"/>
<evidence type="ECO:0000256" key="2">
    <source>
        <dbReference type="ARBA" id="ARBA00023015"/>
    </source>
</evidence>
<dbReference type="EMBL" id="AZDG01000001">
    <property type="protein sequence ID" value="KRK65679.1"/>
    <property type="molecule type" value="Genomic_DNA"/>
</dbReference>
<dbReference type="InterPro" id="IPR050950">
    <property type="entry name" value="HTH-type_LysR_regulators"/>
</dbReference>
<comment type="similarity">
    <text evidence="1">Belongs to the LysR transcriptional regulatory family.</text>
</comment>
<dbReference type="InterPro" id="IPR005119">
    <property type="entry name" value="LysR_subst-bd"/>
</dbReference>
<dbReference type="Pfam" id="PF03466">
    <property type="entry name" value="LysR_substrate"/>
    <property type="match status" value="1"/>
</dbReference>
<dbReference type="InterPro" id="IPR036390">
    <property type="entry name" value="WH_DNA-bd_sf"/>
</dbReference>
<feature type="domain" description="HTH lysR-type" evidence="5">
    <location>
        <begin position="10"/>
        <end position="60"/>
    </location>
</feature>
<dbReference type="PATRIC" id="fig|1423811.3.peg.122"/>
<dbReference type="Gene3D" id="3.40.190.290">
    <property type="match status" value="1"/>
</dbReference>
<dbReference type="PROSITE" id="PS50931">
    <property type="entry name" value="HTH_LYSR"/>
    <property type="match status" value="1"/>
</dbReference>
<reference evidence="6 7" key="1">
    <citation type="journal article" date="2015" name="Genome Announc.">
        <title>Expanding the biotechnology potential of lactobacilli through comparative genomics of 213 strains and associated genera.</title>
        <authorList>
            <person name="Sun Z."/>
            <person name="Harris H.M."/>
            <person name="McCann A."/>
            <person name="Guo C."/>
            <person name="Argimon S."/>
            <person name="Zhang W."/>
            <person name="Yang X."/>
            <person name="Jeffery I.B."/>
            <person name="Cooney J.C."/>
            <person name="Kagawa T.F."/>
            <person name="Liu W."/>
            <person name="Song Y."/>
            <person name="Salvetti E."/>
            <person name="Wrobel A."/>
            <person name="Rasinkangas P."/>
            <person name="Parkhill J."/>
            <person name="Rea M.C."/>
            <person name="O'Sullivan O."/>
            <person name="Ritari J."/>
            <person name="Douillard F.P."/>
            <person name="Paul Ross R."/>
            <person name="Yang R."/>
            <person name="Briner A.E."/>
            <person name="Felis G.E."/>
            <person name="de Vos W.M."/>
            <person name="Barrangou R."/>
            <person name="Klaenhammer T.R."/>
            <person name="Caufield P.W."/>
            <person name="Cui Y."/>
            <person name="Zhang H."/>
            <person name="O'Toole P.W."/>
        </authorList>
    </citation>
    <scope>NUCLEOTIDE SEQUENCE [LARGE SCALE GENOMIC DNA]</scope>
    <source>
        <strain evidence="6 7">DSM 20183</strain>
    </source>
</reference>
<evidence type="ECO:0000313" key="6">
    <source>
        <dbReference type="EMBL" id="KRK65679.1"/>
    </source>
</evidence>
<keyword evidence="2" id="KW-0805">Transcription regulation</keyword>
<dbReference type="GO" id="GO:0005829">
    <property type="term" value="C:cytosol"/>
    <property type="evidence" value="ECO:0007669"/>
    <property type="project" value="TreeGrafter"/>
</dbReference>
<evidence type="ECO:0000256" key="3">
    <source>
        <dbReference type="ARBA" id="ARBA00023125"/>
    </source>
</evidence>
<dbReference type="InterPro" id="IPR000847">
    <property type="entry name" value="LysR_HTH_N"/>
</dbReference>
<dbReference type="STRING" id="1423811.FC72_GL000123"/>
<dbReference type="GO" id="GO:0003700">
    <property type="term" value="F:DNA-binding transcription factor activity"/>
    <property type="evidence" value="ECO:0007669"/>
    <property type="project" value="InterPro"/>
</dbReference>
<dbReference type="PANTHER" id="PTHR30419:SF28">
    <property type="entry name" value="HTH-TYPE TRANSCRIPTIONAL REGULATOR BSDA"/>
    <property type="match status" value="1"/>
</dbReference>
<dbReference type="GO" id="GO:0003677">
    <property type="term" value="F:DNA binding"/>
    <property type="evidence" value="ECO:0007669"/>
    <property type="project" value="UniProtKB-KW"/>
</dbReference>
<dbReference type="SUPFAM" id="SSF46785">
    <property type="entry name" value="Winged helix' DNA-binding domain"/>
    <property type="match status" value="1"/>
</dbReference>
<dbReference type="Pfam" id="PF00126">
    <property type="entry name" value="HTH_1"/>
    <property type="match status" value="1"/>
</dbReference>
<dbReference type="OrthoDB" id="63123at2"/>
<evidence type="ECO:0000256" key="1">
    <source>
        <dbReference type="ARBA" id="ARBA00009437"/>
    </source>
</evidence>
<evidence type="ECO:0000313" key="7">
    <source>
        <dbReference type="Proteomes" id="UP000050929"/>
    </source>
</evidence>
<evidence type="ECO:0000259" key="5">
    <source>
        <dbReference type="PROSITE" id="PS50931"/>
    </source>
</evidence>
<dbReference type="PANTHER" id="PTHR30419">
    <property type="entry name" value="HTH-TYPE TRANSCRIPTIONAL REGULATOR YBHD"/>
    <property type="match status" value="1"/>
</dbReference>
<dbReference type="Proteomes" id="UP000050929">
    <property type="component" value="Unassembled WGS sequence"/>
</dbReference>
<name>A0A0R1J3E8_9LACO</name>
<dbReference type="Gene3D" id="1.10.10.10">
    <property type="entry name" value="Winged helix-like DNA-binding domain superfamily/Winged helix DNA-binding domain"/>
    <property type="match status" value="1"/>
</dbReference>
<gene>
    <name evidence="6" type="ORF">FC72_GL000123</name>
</gene>